<sequence>MAMSTAWAVPKQVRAVSSGSRPVAVKRRTPAPRSAAGQILTASVGSLLACQAARYSRSRARRDRACRVMRQADLRFKVGDRVECYVDGFQSGTIVKLRYHEPGWPEEKTVPYQVKLDMGMTIYAPLDRDDCIRKAEGILAKGRIPVTVLTGFLGAGKTTLLNYILRSQHGKKYAVIENEFGDAAIDEMLLEEGAGKQSTMESVTVLDNGCLCCSLRDDLVLAIRNIVDTVEDRLARGVPDAALDGILIETTGMADPGPVCKTFNLDPVVNKYCKIDGILTVVDGVHFLDQLARERPEGTVNEPAQQVGFADKVLLNKVDAVSPAKLKRTSEAIRSVNAFAPIVECSLSLKPDAVPVQDLVEIDAFDATKLLTEESEQGEVDLAHSGHSHSQSHESRDGHSHGDHGDGDCHDPSCTDSSHGHSHAHAHDLDCHDPDCQDPSHGHSHDAQTPHDTGISSVVLEVKDRPLDVQSFNDLLDELLENSVDLYRYKGIIAFEKEGTVVRYVLQGVHDMLDIAFSGEWPAEKPLRTQVVLIGRHLDKDELQERMNRCALLPDTV</sequence>
<evidence type="ECO:0000313" key="11">
    <source>
        <dbReference type="Proteomes" id="UP001152797"/>
    </source>
</evidence>
<reference evidence="8" key="1">
    <citation type="submission" date="2022-10" db="EMBL/GenBank/DDBJ databases">
        <authorList>
            <person name="Chen Y."/>
            <person name="Dougan E. K."/>
            <person name="Chan C."/>
            <person name="Rhodes N."/>
            <person name="Thang M."/>
        </authorList>
    </citation>
    <scope>NUCLEOTIDE SEQUENCE</scope>
</reference>
<evidence type="ECO:0000313" key="8">
    <source>
        <dbReference type="EMBL" id="CAI3992575.1"/>
    </source>
</evidence>
<dbReference type="SUPFAM" id="SSF90002">
    <property type="entry name" value="Hypothetical protein YjiA, C-terminal domain"/>
    <property type="match status" value="1"/>
</dbReference>
<evidence type="ECO:0000256" key="1">
    <source>
        <dbReference type="ARBA" id="ARBA00022741"/>
    </source>
</evidence>
<reference evidence="9" key="2">
    <citation type="submission" date="2024-04" db="EMBL/GenBank/DDBJ databases">
        <authorList>
            <person name="Chen Y."/>
            <person name="Shah S."/>
            <person name="Dougan E. K."/>
            <person name="Thang M."/>
            <person name="Chan C."/>
        </authorList>
    </citation>
    <scope>NUCLEOTIDE SEQUENCE [LARGE SCALE GENOMIC DNA]</scope>
</reference>
<comment type="similarity">
    <text evidence="4">Belongs to the SIMIBI class G3E GTPase family. ZNG1 subfamily.</text>
</comment>
<accession>A0A9P1CJF2</accession>
<proteinExistence type="inferred from homology"/>
<dbReference type="OrthoDB" id="258627at2759"/>
<feature type="region of interest" description="Disordered" evidence="6">
    <location>
        <begin position="376"/>
        <end position="407"/>
    </location>
</feature>
<evidence type="ECO:0000313" key="9">
    <source>
        <dbReference type="EMBL" id="CAL1145950.1"/>
    </source>
</evidence>
<evidence type="ECO:0000256" key="4">
    <source>
        <dbReference type="ARBA" id="ARBA00034320"/>
    </source>
</evidence>
<comment type="caution">
    <text evidence="8">The sequence shown here is derived from an EMBL/GenBank/DDBJ whole genome shotgun (WGS) entry which is preliminary data.</text>
</comment>
<dbReference type="GO" id="GO:0000166">
    <property type="term" value="F:nucleotide binding"/>
    <property type="evidence" value="ECO:0007669"/>
    <property type="project" value="UniProtKB-KW"/>
</dbReference>
<dbReference type="InterPro" id="IPR051316">
    <property type="entry name" value="Zinc-reg_GTPase_activator"/>
</dbReference>
<dbReference type="Gene3D" id="3.30.1220.10">
    <property type="entry name" value="CobW-like, C-terminal domain"/>
    <property type="match status" value="1"/>
</dbReference>
<dbReference type="AlphaFoldDB" id="A0A9P1CJF2"/>
<feature type="domain" description="CobW C-terminal" evidence="7">
    <location>
        <begin position="455"/>
        <end position="551"/>
    </location>
</feature>
<gene>
    <name evidence="8" type="ORF">C1SCF055_LOCUS19394</name>
</gene>
<evidence type="ECO:0000256" key="5">
    <source>
        <dbReference type="ARBA" id="ARBA00049117"/>
    </source>
</evidence>
<dbReference type="EMBL" id="CAMXCT020001731">
    <property type="protein sequence ID" value="CAL1145950.1"/>
    <property type="molecule type" value="Genomic_DNA"/>
</dbReference>
<dbReference type="Proteomes" id="UP001152797">
    <property type="component" value="Unassembled WGS sequence"/>
</dbReference>
<dbReference type="Pfam" id="PF07683">
    <property type="entry name" value="CobW_C"/>
    <property type="match status" value="1"/>
</dbReference>
<keyword evidence="11" id="KW-1185">Reference proteome</keyword>
<dbReference type="InterPro" id="IPR027417">
    <property type="entry name" value="P-loop_NTPase"/>
</dbReference>
<dbReference type="EMBL" id="CAMXCT010001731">
    <property type="protein sequence ID" value="CAI3992575.1"/>
    <property type="molecule type" value="Genomic_DNA"/>
</dbReference>
<dbReference type="InterPro" id="IPR036627">
    <property type="entry name" value="CobW-likC_sf"/>
</dbReference>
<dbReference type="PANTHER" id="PTHR13748">
    <property type="entry name" value="COBW-RELATED"/>
    <property type="match status" value="1"/>
</dbReference>
<dbReference type="Pfam" id="PF02492">
    <property type="entry name" value="cobW"/>
    <property type="match status" value="1"/>
</dbReference>
<evidence type="ECO:0000313" key="10">
    <source>
        <dbReference type="EMBL" id="CAL4779887.1"/>
    </source>
</evidence>
<evidence type="ECO:0000259" key="7">
    <source>
        <dbReference type="SMART" id="SM00833"/>
    </source>
</evidence>
<evidence type="ECO:0000256" key="6">
    <source>
        <dbReference type="SAM" id="MobiDB-lite"/>
    </source>
</evidence>
<protein>
    <submittedName>
        <fullName evidence="10">CobW C-terminal domain-containing protein</fullName>
    </submittedName>
</protein>
<keyword evidence="3" id="KW-0143">Chaperone</keyword>
<dbReference type="PANTHER" id="PTHR13748:SF62">
    <property type="entry name" value="COBW DOMAIN-CONTAINING PROTEIN"/>
    <property type="match status" value="1"/>
</dbReference>
<dbReference type="GO" id="GO:0016787">
    <property type="term" value="F:hydrolase activity"/>
    <property type="evidence" value="ECO:0007669"/>
    <property type="project" value="UniProtKB-KW"/>
</dbReference>
<dbReference type="InterPro" id="IPR011629">
    <property type="entry name" value="CobW-like_C"/>
</dbReference>
<name>A0A9P1CJF2_9DINO</name>
<dbReference type="GO" id="GO:0005737">
    <property type="term" value="C:cytoplasm"/>
    <property type="evidence" value="ECO:0007669"/>
    <property type="project" value="TreeGrafter"/>
</dbReference>
<keyword evidence="2" id="KW-0378">Hydrolase</keyword>
<evidence type="ECO:0000256" key="2">
    <source>
        <dbReference type="ARBA" id="ARBA00022801"/>
    </source>
</evidence>
<organism evidence="8">
    <name type="scientific">Cladocopium goreaui</name>
    <dbReference type="NCBI Taxonomy" id="2562237"/>
    <lineage>
        <taxon>Eukaryota</taxon>
        <taxon>Sar</taxon>
        <taxon>Alveolata</taxon>
        <taxon>Dinophyceae</taxon>
        <taxon>Suessiales</taxon>
        <taxon>Symbiodiniaceae</taxon>
        <taxon>Cladocopium</taxon>
    </lineage>
</organism>
<dbReference type="Gene3D" id="3.40.50.300">
    <property type="entry name" value="P-loop containing nucleotide triphosphate hydrolases"/>
    <property type="match status" value="1"/>
</dbReference>
<dbReference type="SUPFAM" id="SSF52540">
    <property type="entry name" value="P-loop containing nucleoside triphosphate hydrolases"/>
    <property type="match status" value="1"/>
</dbReference>
<dbReference type="SMART" id="SM00833">
    <property type="entry name" value="CobW_C"/>
    <property type="match status" value="1"/>
</dbReference>
<dbReference type="EMBL" id="CAMXCT030001731">
    <property type="protein sequence ID" value="CAL4779887.1"/>
    <property type="molecule type" value="Genomic_DNA"/>
</dbReference>
<dbReference type="InterPro" id="IPR003495">
    <property type="entry name" value="CobW/HypB/UreG_nucleotide-bd"/>
</dbReference>
<evidence type="ECO:0000256" key="3">
    <source>
        <dbReference type="ARBA" id="ARBA00023186"/>
    </source>
</evidence>
<keyword evidence="1" id="KW-0547">Nucleotide-binding</keyword>
<comment type="catalytic activity">
    <reaction evidence="5">
        <text>GTP + H2O = GDP + phosphate + H(+)</text>
        <dbReference type="Rhea" id="RHEA:19669"/>
        <dbReference type="ChEBI" id="CHEBI:15377"/>
        <dbReference type="ChEBI" id="CHEBI:15378"/>
        <dbReference type="ChEBI" id="CHEBI:37565"/>
        <dbReference type="ChEBI" id="CHEBI:43474"/>
        <dbReference type="ChEBI" id="CHEBI:58189"/>
    </reaction>
    <physiologicalReaction direction="left-to-right" evidence="5">
        <dbReference type="Rhea" id="RHEA:19670"/>
    </physiologicalReaction>
</comment>
<dbReference type="CDD" id="cd03112">
    <property type="entry name" value="CobW-like"/>
    <property type="match status" value="1"/>
</dbReference>
<feature type="compositionally biased region" description="Basic and acidic residues" evidence="6">
    <location>
        <begin position="391"/>
        <end position="407"/>
    </location>
</feature>